<feature type="chain" id="PRO_5009119624" description="Toluene tolerance protein" evidence="1">
    <location>
        <begin position="27"/>
        <end position="218"/>
    </location>
</feature>
<dbReference type="InterPro" id="IPR008869">
    <property type="entry name" value="MlaC/ttg2D"/>
</dbReference>
<keyword evidence="3" id="KW-1185">Reference proteome</keyword>
<sequence>MVRFMKGGISAALIALVALWGLPVQAEDTGPQATVDAGVKALTQTLDDYGLNDPEQVPDAFYQSLDQAMSPYIDFRYISARVMGKYFRAATPQQRSRFAEVFKNTLIKTMGKGLITFDYKVIRLLPDNTPRRYEDQDTVNMEVVAQDGTVYPMTFTLRKSKKSAQWHIINVIVNGINLGLTFNSQFDQAMRDNRRDFDATIAGWNPKVDVSKSQEEGQ</sequence>
<protein>
    <recommendedName>
        <fullName evidence="4">Toluene tolerance protein</fullName>
    </recommendedName>
</protein>
<evidence type="ECO:0008006" key="4">
    <source>
        <dbReference type="Google" id="ProtNLM"/>
    </source>
</evidence>
<comment type="caution">
    <text evidence="2">The sequence shown here is derived from an EMBL/GenBank/DDBJ whole genome shotgun (WGS) entry which is preliminary data.</text>
</comment>
<reference evidence="2 3" key="1">
    <citation type="submission" date="2016-08" db="EMBL/GenBank/DDBJ databases">
        <authorList>
            <person name="Seilhamer J.J."/>
        </authorList>
    </citation>
    <scope>NUCLEOTIDE SEQUENCE [LARGE SCALE GENOMIC DNA]</scope>
    <source>
        <strain evidence="2 3">PH27A</strain>
    </source>
</reference>
<dbReference type="RefSeq" id="WP_068997069.1">
    <property type="nucleotide sequence ID" value="NZ_MDTQ01000001.1"/>
</dbReference>
<keyword evidence="1" id="KW-0732">Signal</keyword>
<dbReference type="STRING" id="197479.BFW38_03060"/>
<dbReference type="PANTHER" id="PTHR36573">
    <property type="entry name" value="INTERMEMBRANE PHOSPHOLIPID TRANSPORT SYSTEM BINDING PROTEIN MLAC"/>
    <property type="match status" value="1"/>
</dbReference>
<dbReference type="Proteomes" id="UP000094291">
    <property type="component" value="Unassembled WGS sequence"/>
</dbReference>
<dbReference type="Pfam" id="PF05494">
    <property type="entry name" value="MlaC"/>
    <property type="match status" value="1"/>
</dbReference>
<dbReference type="InterPro" id="IPR042245">
    <property type="entry name" value="Tgt2/MlaC_sf"/>
</dbReference>
<gene>
    <name evidence="2" type="ORF">BFW38_03060</name>
</gene>
<evidence type="ECO:0000256" key="1">
    <source>
        <dbReference type="SAM" id="SignalP"/>
    </source>
</evidence>
<name>A0A1E2V6S6_9GAMM</name>
<accession>A0A1E2V6S6</accession>
<organism evidence="2 3">
    <name type="scientific">Terasakiispira papahanaumokuakeensis</name>
    <dbReference type="NCBI Taxonomy" id="197479"/>
    <lineage>
        <taxon>Bacteria</taxon>
        <taxon>Pseudomonadati</taxon>
        <taxon>Pseudomonadota</taxon>
        <taxon>Gammaproteobacteria</taxon>
        <taxon>Oceanospirillales</taxon>
        <taxon>Terasakiispira</taxon>
    </lineage>
</organism>
<evidence type="ECO:0000313" key="3">
    <source>
        <dbReference type="Proteomes" id="UP000094291"/>
    </source>
</evidence>
<dbReference type="EMBL" id="MDTQ01000001">
    <property type="protein sequence ID" value="ODC02674.1"/>
    <property type="molecule type" value="Genomic_DNA"/>
</dbReference>
<evidence type="ECO:0000313" key="2">
    <source>
        <dbReference type="EMBL" id="ODC02674.1"/>
    </source>
</evidence>
<proteinExistence type="predicted"/>
<feature type="signal peptide" evidence="1">
    <location>
        <begin position="1"/>
        <end position="26"/>
    </location>
</feature>
<dbReference type="AlphaFoldDB" id="A0A1E2V6S6"/>
<dbReference type="PIRSF" id="PIRSF004649">
    <property type="entry name" value="MlaC"/>
    <property type="match status" value="1"/>
</dbReference>
<dbReference type="OrthoDB" id="9787053at2"/>
<dbReference type="Gene3D" id="3.10.450.710">
    <property type="entry name" value="Tgt2/MlaC"/>
    <property type="match status" value="1"/>
</dbReference>
<dbReference type="PANTHER" id="PTHR36573:SF1">
    <property type="entry name" value="INTERMEMBRANE PHOSPHOLIPID TRANSPORT SYSTEM BINDING PROTEIN MLAC"/>
    <property type="match status" value="1"/>
</dbReference>